<keyword evidence="4" id="KW-0547">Nucleotide-binding</keyword>
<feature type="compositionally biased region" description="Low complexity" evidence="8">
    <location>
        <begin position="397"/>
        <end position="407"/>
    </location>
</feature>
<evidence type="ECO:0000256" key="8">
    <source>
        <dbReference type="SAM" id="MobiDB-lite"/>
    </source>
</evidence>
<evidence type="ECO:0000256" key="3">
    <source>
        <dbReference type="ARBA" id="ARBA00022692"/>
    </source>
</evidence>
<evidence type="ECO:0000256" key="2">
    <source>
        <dbReference type="ARBA" id="ARBA00022448"/>
    </source>
</evidence>
<feature type="domain" description="ABC transporter" evidence="10">
    <location>
        <begin position="127"/>
        <end position="351"/>
    </location>
</feature>
<dbReference type="InterPro" id="IPR000595">
    <property type="entry name" value="cNMP-bd_dom"/>
</dbReference>
<dbReference type="InterPro" id="IPR050352">
    <property type="entry name" value="ABCG_transporters"/>
</dbReference>
<evidence type="ECO:0000259" key="10">
    <source>
        <dbReference type="PROSITE" id="PS50893"/>
    </source>
</evidence>
<dbReference type="Gene3D" id="3.40.50.300">
    <property type="entry name" value="P-loop containing nucleotide triphosphate hydrolases"/>
    <property type="match status" value="1"/>
</dbReference>
<feature type="transmembrane region" description="Helical" evidence="9">
    <location>
        <begin position="464"/>
        <end position="488"/>
    </location>
</feature>
<evidence type="ECO:0000313" key="12">
    <source>
        <dbReference type="Proteomes" id="UP001500212"/>
    </source>
</evidence>
<proteinExistence type="predicted"/>
<dbReference type="PANTHER" id="PTHR48041:SF139">
    <property type="entry name" value="PROTEIN SCARLET"/>
    <property type="match status" value="1"/>
</dbReference>
<feature type="transmembrane region" description="Helical" evidence="9">
    <location>
        <begin position="509"/>
        <end position="532"/>
    </location>
</feature>
<sequence length="686" mass="73226">MRDDVDACTTGPVAVDGGWREVGERLRVLRRMPELGGLPRRRLRELEPELRLVEVGAGDVVCEEADPADRLVAVASGELDGPVTTVDGRYGRTVRALTPARLWTLPADTARGALWATAETGTAGLRIDVRGVGRHIGGRRTLQDISLTIEPGELVAIVGASGSGKTTLLDAVSGVRPPTTGEVRVDGDPDSFGYVPQDDIIHRELPIARTLGYAARLRLPAGTSTDRVDEAVGRVLRALDLTDRADTRVGSLSGGERKRASIAVDLLTRPRVLFLDEPTSGLDPATAADFMRLLRRLAGAGSTVVVTTHDPPDVALCDKVVFLTTDGRLAFFGTPDAARTYFQTDHIEEVYERLADEDTPEEWARRFTAARGVLDDPPAPSGVPAAGGGRPAPDPRSPAGAPSPAGRRSVRALRQWRVLTRRDLDILLRNRLTAAILAGSPVMVLLMFAVLFRPHAFSYARPSPAATVMILFWIAFGGFFFGLTYGLLRICTERAILRRECLAGLGIAPYVAAKVAVLLPLLAVADAVMLLVLRALDRLPAAGWSTYGELLVTLLLTSAAGLGLGLLISAVVGDPAQATMALPMLCFPQVLFVGAILPVPVMAVAGRVLSYGMSNRWAFEALGHSLGVARLWAHGRSPLGPPLLASYGATFSRPVAVDWVILTGFTALFLALTCVVLARGTAYGRR</sequence>
<feature type="region of interest" description="Disordered" evidence="8">
    <location>
        <begin position="370"/>
        <end position="408"/>
    </location>
</feature>
<comment type="caution">
    <text evidence="11">The sequence shown here is derived from an EMBL/GenBank/DDBJ whole genome shotgun (WGS) entry which is preliminary data.</text>
</comment>
<dbReference type="CDD" id="cd00038">
    <property type="entry name" value="CAP_ED"/>
    <property type="match status" value="1"/>
</dbReference>
<name>A0ABP8THG7_9ACTN</name>
<keyword evidence="5" id="KW-0067">ATP-binding</keyword>
<reference evidence="12" key="1">
    <citation type="journal article" date="2019" name="Int. J. Syst. Evol. Microbiol.">
        <title>The Global Catalogue of Microorganisms (GCM) 10K type strain sequencing project: providing services to taxonomists for standard genome sequencing and annotation.</title>
        <authorList>
            <consortium name="The Broad Institute Genomics Platform"/>
            <consortium name="The Broad Institute Genome Sequencing Center for Infectious Disease"/>
            <person name="Wu L."/>
            <person name="Ma J."/>
        </authorList>
    </citation>
    <scope>NUCLEOTIDE SEQUENCE [LARGE SCALE GENOMIC DNA]</scope>
    <source>
        <strain evidence="12">JCM 17938</strain>
    </source>
</reference>
<dbReference type="PROSITE" id="PS00211">
    <property type="entry name" value="ABC_TRANSPORTER_1"/>
    <property type="match status" value="1"/>
</dbReference>
<keyword evidence="3 9" id="KW-0812">Transmembrane</keyword>
<feature type="transmembrane region" description="Helical" evidence="9">
    <location>
        <begin position="552"/>
        <end position="573"/>
    </location>
</feature>
<feature type="transmembrane region" description="Helical" evidence="9">
    <location>
        <begin position="659"/>
        <end position="678"/>
    </location>
</feature>
<dbReference type="SMART" id="SM00382">
    <property type="entry name" value="AAA"/>
    <property type="match status" value="1"/>
</dbReference>
<evidence type="ECO:0000256" key="4">
    <source>
        <dbReference type="ARBA" id="ARBA00022741"/>
    </source>
</evidence>
<dbReference type="RefSeq" id="WP_345350296.1">
    <property type="nucleotide sequence ID" value="NZ_BAABHJ010000003.1"/>
</dbReference>
<evidence type="ECO:0000313" key="11">
    <source>
        <dbReference type="EMBL" id="GAA4604297.1"/>
    </source>
</evidence>
<dbReference type="SUPFAM" id="SSF51206">
    <property type="entry name" value="cAMP-binding domain-like"/>
    <property type="match status" value="1"/>
</dbReference>
<dbReference type="Gene3D" id="2.60.120.10">
    <property type="entry name" value="Jelly Rolls"/>
    <property type="match status" value="1"/>
</dbReference>
<evidence type="ECO:0000256" key="6">
    <source>
        <dbReference type="ARBA" id="ARBA00022989"/>
    </source>
</evidence>
<evidence type="ECO:0000256" key="1">
    <source>
        <dbReference type="ARBA" id="ARBA00004141"/>
    </source>
</evidence>
<dbReference type="InterPro" id="IPR003593">
    <property type="entry name" value="AAA+_ATPase"/>
</dbReference>
<comment type="subcellular location">
    <subcellularLocation>
        <location evidence="1">Membrane</location>
        <topology evidence="1">Multi-pass membrane protein</topology>
    </subcellularLocation>
</comment>
<evidence type="ECO:0000256" key="7">
    <source>
        <dbReference type="ARBA" id="ARBA00023136"/>
    </source>
</evidence>
<dbReference type="Pfam" id="PF01061">
    <property type="entry name" value="ABC2_membrane"/>
    <property type="match status" value="1"/>
</dbReference>
<keyword evidence="6 9" id="KW-1133">Transmembrane helix</keyword>
<dbReference type="EMBL" id="BAABHJ010000003">
    <property type="protein sequence ID" value="GAA4604297.1"/>
    <property type="molecule type" value="Genomic_DNA"/>
</dbReference>
<keyword evidence="7 9" id="KW-0472">Membrane</keyword>
<dbReference type="PROSITE" id="PS50893">
    <property type="entry name" value="ABC_TRANSPORTER_2"/>
    <property type="match status" value="1"/>
</dbReference>
<dbReference type="PANTHER" id="PTHR48041">
    <property type="entry name" value="ABC TRANSPORTER G FAMILY MEMBER 28"/>
    <property type="match status" value="1"/>
</dbReference>
<accession>A0ABP8THG7</accession>
<evidence type="ECO:0000256" key="5">
    <source>
        <dbReference type="ARBA" id="ARBA00022840"/>
    </source>
</evidence>
<feature type="transmembrane region" description="Helical" evidence="9">
    <location>
        <begin position="432"/>
        <end position="452"/>
    </location>
</feature>
<dbReference type="InterPro" id="IPR017871">
    <property type="entry name" value="ABC_transporter-like_CS"/>
</dbReference>
<dbReference type="Proteomes" id="UP001500212">
    <property type="component" value="Unassembled WGS sequence"/>
</dbReference>
<dbReference type="SUPFAM" id="SSF52540">
    <property type="entry name" value="P-loop containing nucleoside triphosphate hydrolases"/>
    <property type="match status" value="1"/>
</dbReference>
<keyword evidence="12" id="KW-1185">Reference proteome</keyword>
<organism evidence="11 12">
    <name type="scientific">Actinoallomurus liliacearum</name>
    <dbReference type="NCBI Taxonomy" id="1080073"/>
    <lineage>
        <taxon>Bacteria</taxon>
        <taxon>Bacillati</taxon>
        <taxon>Actinomycetota</taxon>
        <taxon>Actinomycetes</taxon>
        <taxon>Streptosporangiales</taxon>
        <taxon>Thermomonosporaceae</taxon>
        <taxon>Actinoallomurus</taxon>
    </lineage>
</organism>
<feature type="transmembrane region" description="Helical" evidence="9">
    <location>
        <begin position="585"/>
        <end position="609"/>
    </location>
</feature>
<dbReference type="InterPro" id="IPR014710">
    <property type="entry name" value="RmlC-like_jellyroll"/>
</dbReference>
<dbReference type="InterPro" id="IPR003439">
    <property type="entry name" value="ABC_transporter-like_ATP-bd"/>
</dbReference>
<gene>
    <name evidence="11" type="ORF">GCM10023195_14620</name>
</gene>
<keyword evidence="2" id="KW-0813">Transport</keyword>
<evidence type="ECO:0000256" key="9">
    <source>
        <dbReference type="SAM" id="Phobius"/>
    </source>
</evidence>
<protein>
    <recommendedName>
        <fullName evidence="10">ABC transporter domain-containing protein</fullName>
    </recommendedName>
</protein>
<dbReference type="InterPro" id="IPR027417">
    <property type="entry name" value="P-loop_NTPase"/>
</dbReference>
<dbReference type="InterPro" id="IPR018490">
    <property type="entry name" value="cNMP-bd_dom_sf"/>
</dbReference>
<dbReference type="Pfam" id="PF00005">
    <property type="entry name" value="ABC_tran"/>
    <property type="match status" value="1"/>
</dbReference>
<dbReference type="InterPro" id="IPR013525">
    <property type="entry name" value="ABC2_TM"/>
</dbReference>